<organism evidence="1 2">
    <name type="scientific">Fraxinus pennsylvanica</name>
    <dbReference type="NCBI Taxonomy" id="56036"/>
    <lineage>
        <taxon>Eukaryota</taxon>
        <taxon>Viridiplantae</taxon>
        <taxon>Streptophyta</taxon>
        <taxon>Embryophyta</taxon>
        <taxon>Tracheophyta</taxon>
        <taxon>Spermatophyta</taxon>
        <taxon>Magnoliopsida</taxon>
        <taxon>eudicotyledons</taxon>
        <taxon>Gunneridae</taxon>
        <taxon>Pentapetalae</taxon>
        <taxon>asterids</taxon>
        <taxon>lamiids</taxon>
        <taxon>Lamiales</taxon>
        <taxon>Oleaceae</taxon>
        <taxon>Oleeae</taxon>
        <taxon>Fraxinus</taxon>
    </lineage>
</organism>
<dbReference type="PANTHER" id="PTHR21320">
    <property type="entry name" value="CYTOCHROME C OXIDASE ASSEMBLY PROTEIN COX11-RELATED"/>
    <property type="match status" value="1"/>
</dbReference>
<proteinExistence type="predicted"/>
<sequence>MDMSQSNKSLLSPIAFLQRHPQHLRFPQICKVQTPILQPSLHCLLFIVSSRMAHFRHGCLADSMVRLYLAQALRRFTIHRLPTTSWFTIGHHRLNPQSWSSRKTEMASSITEELPKFTAETLKLAAKQSQRCHVVPVRLRRAIKMYIRDQDVEHMRRKVLSLSQSFNEIKEVNLLLPTMSSKGLVEDPLKSMEQSERWKVKTAYGDIGLSYQEDQTIAYLAARMPAVYSALYQMHLSMCKEKSAKIYAS</sequence>
<gene>
    <name evidence="1" type="ORF">FPE_LOCUS23229</name>
</gene>
<dbReference type="PANTHER" id="PTHR21320:SF3">
    <property type="entry name" value="CYTOCHROME C OXIDASE ASSEMBLY PROTEIN COX11, MITOCHONDRIAL-RELATED"/>
    <property type="match status" value="1"/>
</dbReference>
<reference evidence="1" key="1">
    <citation type="submission" date="2023-05" db="EMBL/GenBank/DDBJ databases">
        <authorList>
            <person name="Huff M."/>
        </authorList>
    </citation>
    <scope>NUCLEOTIDE SEQUENCE</scope>
</reference>
<name>A0AAD1ZTX6_9LAMI</name>
<keyword evidence="2" id="KW-1185">Reference proteome</keyword>
<dbReference type="AlphaFoldDB" id="A0AAD1ZTX6"/>
<dbReference type="EMBL" id="OU503049">
    <property type="protein sequence ID" value="CAI9775799.1"/>
    <property type="molecule type" value="Genomic_DNA"/>
</dbReference>
<protein>
    <submittedName>
        <fullName evidence="1">Uncharacterized protein</fullName>
    </submittedName>
</protein>
<evidence type="ECO:0000313" key="1">
    <source>
        <dbReference type="EMBL" id="CAI9775799.1"/>
    </source>
</evidence>
<dbReference type="Proteomes" id="UP000834106">
    <property type="component" value="Chromosome 14"/>
</dbReference>
<evidence type="ECO:0000313" key="2">
    <source>
        <dbReference type="Proteomes" id="UP000834106"/>
    </source>
</evidence>
<accession>A0AAD1ZTX6</accession>